<comment type="caution">
    <text evidence="1">The sequence shown here is derived from an EMBL/GenBank/DDBJ whole genome shotgun (WGS) entry which is preliminary data.</text>
</comment>
<dbReference type="PANTHER" id="PTHR43544:SF12">
    <property type="entry name" value="NAD(P)-BINDING ROSSMANN-FOLD SUPERFAMILY PROTEIN"/>
    <property type="match status" value="1"/>
</dbReference>
<name>A0ABU0IBC5_9HYPH</name>
<evidence type="ECO:0000313" key="1">
    <source>
        <dbReference type="EMBL" id="MDQ0455501.1"/>
    </source>
</evidence>
<dbReference type="PRINTS" id="PR00081">
    <property type="entry name" value="GDHRDH"/>
</dbReference>
<accession>A0ABU0IBC5</accession>
<dbReference type="SUPFAM" id="SSF51735">
    <property type="entry name" value="NAD(P)-binding Rossmann-fold domains"/>
    <property type="match status" value="1"/>
</dbReference>
<dbReference type="Pfam" id="PF13561">
    <property type="entry name" value="adh_short_C2"/>
    <property type="match status" value="1"/>
</dbReference>
<dbReference type="Gene3D" id="3.40.50.720">
    <property type="entry name" value="NAD(P)-binding Rossmann-like Domain"/>
    <property type="match status" value="1"/>
</dbReference>
<keyword evidence="2" id="KW-1185">Reference proteome</keyword>
<dbReference type="EMBL" id="JAUSWH010000004">
    <property type="protein sequence ID" value="MDQ0455501.1"/>
    <property type="molecule type" value="Genomic_DNA"/>
</dbReference>
<dbReference type="InterPro" id="IPR036291">
    <property type="entry name" value="NAD(P)-bd_dom_sf"/>
</dbReference>
<dbReference type="RefSeq" id="WP_307157680.1">
    <property type="nucleotide sequence ID" value="NZ_JAUSWH010000004.1"/>
</dbReference>
<proteinExistence type="predicted"/>
<dbReference type="Proteomes" id="UP001235269">
    <property type="component" value="Unassembled WGS sequence"/>
</dbReference>
<dbReference type="PANTHER" id="PTHR43544">
    <property type="entry name" value="SHORT-CHAIN DEHYDROGENASE/REDUCTASE"/>
    <property type="match status" value="1"/>
</dbReference>
<sequence>MSQFTGLSALQEGYQAVVLGASGGIGGAIAAHLAADPRCGKLIALSRSGTGLDLTREETVAAAAEAVKAQAGEIDLLFCATGALTLDGTGPEKTIRAITPEAMAAQFALNALGPALVLKHFAPLFARNRRVIAGFLSAKVGSIGDNRLGGWISYRASKAALNQILRTAAIEIARTRPEAVVAALHPGTVATSLSAAYSVNHERLEPTDSAARLLSVLDGMTPAETGSFHGYDGKVIEW</sequence>
<reference evidence="1 2" key="1">
    <citation type="submission" date="2023-07" db="EMBL/GenBank/DDBJ databases">
        <title>Genomic Encyclopedia of Type Strains, Phase IV (KMG-IV): sequencing the most valuable type-strain genomes for metagenomic binning, comparative biology and taxonomic classification.</title>
        <authorList>
            <person name="Goeker M."/>
        </authorList>
    </citation>
    <scope>NUCLEOTIDE SEQUENCE [LARGE SCALE GENOMIC DNA]</scope>
    <source>
        <strain evidence="1 2">DSM 100301</strain>
    </source>
</reference>
<dbReference type="InterPro" id="IPR051468">
    <property type="entry name" value="Fungal_SecMetab_SDRs"/>
</dbReference>
<gene>
    <name evidence="1" type="ORF">QO005_001835</name>
</gene>
<evidence type="ECO:0000313" key="2">
    <source>
        <dbReference type="Proteomes" id="UP001235269"/>
    </source>
</evidence>
<dbReference type="InterPro" id="IPR002347">
    <property type="entry name" value="SDR_fam"/>
</dbReference>
<protein>
    <submittedName>
        <fullName evidence="1">NAD(P)-dependent dehydrogenase (Short-subunit alcohol dehydrogenase family)</fullName>
    </submittedName>
</protein>
<organism evidence="1 2">
    <name type="scientific">Rhizobium paknamense</name>
    <dbReference type="NCBI Taxonomy" id="1206817"/>
    <lineage>
        <taxon>Bacteria</taxon>
        <taxon>Pseudomonadati</taxon>
        <taxon>Pseudomonadota</taxon>
        <taxon>Alphaproteobacteria</taxon>
        <taxon>Hyphomicrobiales</taxon>
        <taxon>Rhizobiaceae</taxon>
        <taxon>Rhizobium/Agrobacterium group</taxon>
        <taxon>Rhizobium</taxon>
    </lineage>
</organism>